<sequence length="124" mass="14164">MFSQRIAKVILHSDVVFKFSPLKRTQDDVIRTILQQSSKIVAQRKKERVVDKENGIIRSPEENYKLPAGCHCTIGIWAILRLPIWGPDAEQFRPERWLEPDSLPKSPGAYCSFSLGKRNCIGDV</sequence>
<dbReference type="EMBL" id="CM046106">
    <property type="protein sequence ID" value="KAI8436295.1"/>
    <property type="molecule type" value="Genomic_DNA"/>
</dbReference>
<evidence type="ECO:0000313" key="1">
    <source>
        <dbReference type="EMBL" id="KAI8436295.1"/>
    </source>
</evidence>
<accession>A0ACC0KJ81</accession>
<keyword evidence="2" id="KW-1185">Reference proteome</keyword>
<gene>
    <name evidence="1" type="ORF">MSG28_004340</name>
</gene>
<name>A0ACC0KJ81_CHOFU</name>
<comment type="caution">
    <text evidence="1">The sequence shown here is derived from an EMBL/GenBank/DDBJ whole genome shotgun (WGS) entry which is preliminary data.</text>
</comment>
<evidence type="ECO:0000313" key="2">
    <source>
        <dbReference type="Proteomes" id="UP001064048"/>
    </source>
</evidence>
<proteinExistence type="predicted"/>
<reference evidence="1 2" key="1">
    <citation type="journal article" date="2022" name="Genome Biol. Evol.">
        <title>The Spruce Budworm Genome: Reconstructing the Evolutionary History of Antifreeze Proteins.</title>
        <authorList>
            <person name="Beliveau C."/>
            <person name="Gagne P."/>
            <person name="Picq S."/>
            <person name="Vernygora O."/>
            <person name="Keeling C.I."/>
            <person name="Pinkney K."/>
            <person name="Doucet D."/>
            <person name="Wen F."/>
            <person name="Johnston J.S."/>
            <person name="Maaroufi H."/>
            <person name="Boyle B."/>
            <person name="Laroche J."/>
            <person name="Dewar K."/>
            <person name="Juretic N."/>
            <person name="Blackburn G."/>
            <person name="Nisole A."/>
            <person name="Brunet B."/>
            <person name="Brandao M."/>
            <person name="Lumley L."/>
            <person name="Duan J."/>
            <person name="Quan G."/>
            <person name="Lucarotti C.J."/>
            <person name="Roe A.D."/>
            <person name="Sperling F.A.H."/>
            <person name="Levesque R.C."/>
            <person name="Cusson M."/>
        </authorList>
    </citation>
    <scope>NUCLEOTIDE SEQUENCE [LARGE SCALE GENOMIC DNA]</scope>
    <source>
        <strain evidence="1">Glfc:IPQL:Cfum</strain>
    </source>
</reference>
<protein>
    <submittedName>
        <fullName evidence="1">Uncharacterized protein</fullName>
    </submittedName>
</protein>
<dbReference type="Proteomes" id="UP001064048">
    <property type="component" value="Chromosome 6"/>
</dbReference>
<organism evidence="1 2">
    <name type="scientific">Choristoneura fumiferana</name>
    <name type="common">Spruce budworm moth</name>
    <name type="synonym">Archips fumiferana</name>
    <dbReference type="NCBI Taxonomy" id="7141"/>
    <lineage>
        <taxon>Eukaryota</taxon>
        <taxon>Metazoa</taxon>
        <taxon>Ecdysozoa</taxon>
        <taxon>Arthropoda</taxon>
        <taxon>Hexapoda</taxon>
        <taxon>Insecta</taxon>
        <taxon>Pterygota</taxon>
        <taxon>Neoptera</taxon>
        <taxon>Endopterygota</taxon>
        <taxon>Lepidoptera</taxon>
        <taxon>Glossata</taxon>
        <taxon>Ditrysia</taxon>
        <taxon>Tortricoidea</taxon>
        <taxon>Tortricidae</taxon>
        <taxon>Tortricinae</taxon>
        <taxon>Choristoneura</taxon>
    </lineage>
</organism>